<proteinExistence type="predicted"/>
<sequence>MKKILVITLAALLSVFFIDRSYSKHNQAVIQKTLINEIKEHRQEPIVTIDFRKLYDFKWDEVYVFTPGTSLKNIEQTLGFTWLDAKSTGIKNRDDMDLIVFVENNQVAQYIMLPRKYGTLQPMAQKGNFMVKTS</sequence>
<keyword evidence="2" id="KW-1185">Reference proteome</keyword>
<dbReference type="RefSeq" id="WP_377918455.1">
    <property type="nucleotide sequence ID" value="NZ_JBHRZT010000072.1"/>
</dbReference>
<protein>
    <submittedName>
        <fullName evidence="1">Uncharacterized protein</fullName>
    </submittedName>
</protein>
<gene>
    <name evidence="1" type="ORF">ACFOU2_22435</name>
</gene>
<comment type="caution">
    <text evidence="1">The sequence shown here is derived from an EMBL/GenBank/DDBJ whole genome shotgun (WGS) entry which is preliminary data.</text>
</comment>
<dbReference type="Proteomes" id="UP001595752">
    <property type="component" value="Unassembled WGS sequence"/>
</dbReference>
<evidence type="ECO:0000313" key="2">
    <source>
        <dbReference type="Proteomes" id="UP001595752"/>
    </source>
</evidence>
<organism evidence="1 2">
    <name type="scientific">Bacillus songklensis</name>
    <dbReference type="NCBI Taxonomy" id="1069116"/>
    <lineage>
        <taxon>Bacteria</taxon>
        <taxon>Bacillati</taxon>
        <taxon>Bacillota</taxon>
        <taxon>Bacilli</taxon>
        <taxon>Bacillales</taxon>
        <taxon>Bacillaceae</taxon>
        <taxon>Bacillus</taxon>
    </lineage>
</organism>
<reference evidence="2" key="1">
    <citation type="journal article" date="2019" name="Int. J. Syst. Evol. Microbiol.">
        <title>The Global Catalogue of Microorganisms (GCM) 10K type strain sequencing project: providing services to taxonomists for standard genome sequencing and annotation.</title>
        <authorList>
            <consortium name="The Broad Institute Genomics Platform"/>
            <consortium name="The Broad Institute Genome Sequencing Center for Infectious Disease"/>
            <person name="Wu L."/>
            <person name="Ma J."/>
        </authorList>
    </citation>
    <scope>NUCLEOTIDE SEQUENCE [LARGE SCALE GENOMIC DNA]</scope>
    <source>
        <strain evidence="2">CCUG 61889</strain>
    </source>
</reference>
<name>A0ABV8B9B3_9BACI</name>
<dbReference type="EMBL" id="JBHRZT010000072">
    <property type="protein sequence ID" value="MFC3886087.1"/>
    <property type="molecule type" value="Genomic_DNA"/>
</dbReference>
<accession>A0ABV8B9B3</accession>
<evidence type="ECO:0000313" key="1">
    <source>
        <dbReference type="EMBL" id="MFC3886087.1"/>
    </source>
</evidence>